<dbReference type="Proteomes" id="UP001596170">
    <property type="component" value="Unassembled WGS sequence"/>
</dbReference>
<dbReference type="EMBL" id="JBHSRI010000002">
    <property type="protein sequence ID" value="MFC6037874.1"/>
    <property type="molecule type" value="Genomic_DNA"/>
</dbReference>
<dbReference type="InterPro" id="IPR000073">
    <property type="entry name" value="AB_hydrolase_1"/>
</dbReference>
<comment type="caution">
    <text evidence="2">The sequence shown here is derived from an EMBL/GenBank/DDBJ whole genome shotgun (WGS) entry which is preliminary data.</text>
</comment>
<evidence type="ECO:0000259" key="1">
    <source>
        <dbReference type="Pfam" id="PF00561"/>
    </source>
</evidence>
<feature type="domain" description="AB hydrolase-1" evidence="1">
    <location>
        <begin position="209"/>
        <end position="307"/>
    </location>
</feature>
<dbReference type="Gene3D" id="3.40.50.1820">
    <property type="entry name" value="alpha/beta hydrolase"/>
    <property type="match status" value="1"/>
</dbReference>
<protein>
    <submittedName>
        <fullName evidence="2">Lipase family alpha/beta hydrolase</fullName>
    </submittedName>
</protein>
<gene>
    <name evidence="2" type="ORF">ACFPYN_00275</name>
</gene>
<dbReference type="InterPro" id="IPR029058">
    <property type="entry name" value="AB_hydrolase_fold"/>
</dbReference>
<organism evidence="2 3">
    <name type="scientific">Paenisporosarcina macmurdoensis</name>
    <dbReference type="NCBI Taxonomy" id="212659"/>
    <lineage>
        <taxon>Bacteria</taxon>
        <taxon>Bacillati</taxon>
        <taxon>Bacillota</taxon>
        <taxon>Bacilli</taxon>
        <taxon>Bacillales</taxon>
        <taxon>Caryophanaceae</taxon>
        <taxon>Paenisporosarcina</taxon>
    </lineage>
</organism>
<dbReference type="PANTHER" id="PTHR37946">
    <property type="entry name" value="SLL1969 PROTEIN"/>
    <property type="match status" value="1"/>
</dbReference>
<name>A0ABW1L119_9BACL</name>
<dbReference type="SUPFAM" id="SSF53474">
    <property type="entry name" value="alpha/beta-Hydrolases"/>
    <property type="match status" value="1"/>
</dbReference>
<dbReference type="GO" id="GO:0016787">
    <property type="term" value="F:hydrolase activity"/>
    <property type="evidence" value="ECO:0007669"/>
    <property type="project" value="UniProtKB-KW"/>
</dbReference>
<keyword evidence="2" id="KW-0378">Hydrolase</keyword>
<evidence type="ECO:0000313" key="2">
    <source>
        <dbReference type="EMBL" id="MFC6037874.1"/>
    </source>
</evidence>
<keyword evidence="3" id="KW-1185">Reference proteome</keyword>
<dbReference type="RefSeq" id="WP_377731870.1">
    <property type="nucleotide sequence ID" value="NZ_JBHSRI010000002.1"/>
</dbReference>
<sequence>MDEAFIYVEGSEIIINTRALQVANSRKEEPFLINEQKISIDKVDLGSDFIKYIPCSTNKLVYRVTIENFKVNSDLSFQLICGEDEYFFAIQDDFLQLLDDEIVNLAELLNQYSPRIEILGHSTKENEVEAKITKQQMDSLLFQAIAENQSLSTTAVENQQSFYIVLNKFSKKPSELGLFKLLPDGKSSFRKVKASEESGQLDSEKPIAIIVHGLVSSINDSYFGLFEYLQKGHEVYGFEYLTVDEKISDSGELLARELALLKKKYPGKEILMFSHSMGGLVSRSAKSTHGAPIDKLVMAGTPNNGSILMSIPILARLCLVVNGAFGNGRISIKSEDFWSLMRLKKLRGFEDLANESGFVTELNSTDTLDSNKKYFAITGKYLGLSHDFLVDVDNMITINEIKMPHISTDWNHFNYFEGEAIENYLGQAIGYLK</sequence>
<dbReference type="Pfam" id="PF00561">
    <property type="entry name" value="Abhydrolase_1"/>
    <property type="match status" value="1"/>
</dbReference>
<reference evidence="3" key="1">
    <citation type="journal article" date="2019" name="Int. J. Syst. Evol. Microbiol.">
        <title>The Global Catalogue of Microorganisms (GCM) 10K type strain sequencing project: providing services to taxonomists for standard genome sequencing and annotation.</title>
        <authorList>
            <consortium name="The Broad Institute Genomics Platform"/>
            <consortium name="The Broad Institute Genome Sequencing Center for Infectious Disease"/>
            <person name="Wu L."/>
            <person name="Ma J."/>
        </authorList>
    </citation>
    <scope>NUCLEOTIDE SEQUENCE [LARGE SCALE GENOMIC DNA]</scope>
    <source>
        <strain evidence="3">CCUG 54527</strain>
    </source>
</reference>
<accession>A0ABW1L119</accession>
<evidence type="ECO:0000313" key="3">
    <source>
        <dbReference type="Proteomes" id="UP001596170"/>
    </source>
</evidence>
<proteinExistence type="predicted"/>
<dbReference type="PANTHER" id="PTHR37946:SF1">
    <property type="entry name" value="SLL1969 PROTEIN"/>
    <property type="match status" value="1"/>
</dbReference>